<dbReference type="GO" id="GO:0004845">
    <property type="term" value="F:uracil phosphoribosyltransferase activity"/>
    <property type="evidence" value="ECO:0007669"/>
    <property type="project" value="UniProtKB-EC"/>
</dbReference>
<dbReference type="CDD" id="cd06223">
    <property type="entry name" value="PRTases_typeI"/>
    <property type="match status" value="1"/>
</dbReference>
<dbReference type="RefSeq" id="WP_330931284.1">
    <property type="nucleotide sequence ID" value="NZ_CP119075.1"/>
</dbReference>
<name>A0AAF0CQC0_9BACT</name>
<evidence type="ECO:0000259" key="1">
    <source>
        <dbReference type="Pfam" id="PF00156"/>
    </source>
</evidence>
<evidence type="ECO:0000313" key="3">
    <source>
        <dbReference type="Proteomes" id="UP001218638"/>
    </source>
</evidence>
<keyword evidence="2" id="KW-0808">Transferase</keyword>
<dbReference type="AlphaFoldDB" id="A0AAF0CQC0"/>
<dbReference type="Proteomes" id="UP001218638">
    <property type="component" value="Chromosome"/>
</dbReference>
<keyword evidence="3" id="KW-1185">Reference proteome</keyword>
<sequence>MPAPLTFDAPELHAAIERLATAIESRHGVKPPVVLAGIANGGIELAQRLGRRLGVPTAQLNPAFHRDDIGRNPIPGDTQPSIIPFDITGRTVVIVDDVLHSGRTLKAAIDELFDWGRPAAVELAILIDRGGRKMPFAADYVGLTVTPTDRQKVNVFLDATDPSRDTASITALKS</sequence>
<dbReference type="SUPFAM" id="SSF53271">
    <property type="entry name" value="PRTase-like"/>
    <property type="match status" value="1"/>
</dbReference>
<reference evidence="2" key="1">
    <citation type="submission" date="2023-03" db="EMBL/GenBank/DDBJ databases">
        <title>Lomoglobus Profundus gen. nov., sp. nov., a novel member of the phylum Verrucomicrobia, isolated from deep-marine sediment of South China Sea.</title>
        <authorList>
            <person name="Ahmad T."/>
            <person name="Ishaq S.E."/>
            <person name="Wang F."/>
        </authorList>
    </citation>
    <scope>NUCLEOTIDE SEQUENCE</scope>
    <source>
        <strain evidence="2">LMO-M01</strain>
    </source>
</reference>
<dbReference type="NCBIfam" id="NF003545">
    <property type="entry name" value="PRK05205.1-1"/>
    <property type="match status" value="1"/>
</dbReference>
<accession>A0AAF0CQC0</accession>
<dbReference type="PANTHER" id="PTHR11608">
    <property type="entry name" value="BIFUNCTIONAL PROTEIN PYRR"/>
    <property type="match status" value="1"/>
</dbReference>
<dbReference type="InterPro" id="IPR000836">
    <property type="entry name" value="PRTase_dom"/>
</dbReference>
<organism evidence="2 3">
    <name type="scientific">Synoicihabitans lomoniglobus</name>
    <dbReference type="NCBI Taxonomy" id="2909285"/>
    <lineage>
        <taxon>Bacteria</taxon>
        <taxon>Pseudomonadati</taxon>
        <taxon>Verrucomicrobiota</taxon>
        <taxon>Opitutia</taxon>
        <taxon>Opitutales</taxon>
        <taxon>Opitutaceae</taxon>
        <taxon>Synoicihabitans</taxon>
    </lineage>
</organism>
<proteinExistence type="predicted"/>
<feature type="domain" description="Phosphoribosyltransferase" evidence="1">
    <location>
        <begin position="9"/>
        <end position="146"/>
    </location>
</feature>
<dbReference type="KEGG" id="slom:PXH66_04440"/>
<gene>
    <name evidence="2" type="primary">pyrR</name>
    <name evidence="2" type="ORF">PXH66_04440</name>
</gene>
<keyword evidence="2" id="KW-0328">Glycosyltransferase</keyword>
<dbReference type="EC" id="2.4.2.9" evidence="2"/>
<dbReference type="PANTHER" id="PTHR11608:SF0">
    <property type="entry name" value="BIFUNCTIONAL PROTEIN PYRR"/>
    <property type="match status" value="1"/>
</dbReference>
<evidence type="ECO:0000313" key="2">
    <source>
        <dbReference type="EMBL" id="WED66094.1"/>
    </source>
</evidence>
<protein>
    <submittedName>
        <fullName evidence="2">Bifunctional pyr operon transcriptional regulator/uracil phosphoribosyltransferase PyrR</fullName>
        <ecNumber evidence="2">2.4.2.9</ecNumber>
    </submittedName>
</protein>
<dbReference type="EMBL" id="CP119075">
    <property type="protein sequence ID" value="WED66094.1"/>
    <property type="molecule type" value="Genomic_DNA"/>
</dbReference>
<dbReference type="InterPro" id="IPR050137">
    <property type="entry name" value="PyrR_bifunctional"/>
</dbReference>
<dbReference type="Pfam" id="PF00156">
    <property type="entry name" value="Pribosyltran"/>
    <property type="match status" value="1"/>
</dbReference>
<dbReference type="Gene3D" id="3.40.50.2020">
    <property type="match status" value="1"/>
</dbReference>
<dbReference type="InterPro" id="IPR029057">
    <property type="entry name" value="PRTase-like"/>
</dbReference>